<dbReference type="EMBL" id="DWXZ01000137">
    <property type="protein sequence ID" value="HJB37721.1"/>
    <property type="molecule type" value="Genomic_DNA"/>
</dbReference>
<dbReference type="SUPFAM" id="SSF55811">
    <property type="entry name" value="Nudix"/>
    <property type="match status" value="1"/>
</dbReference>
<dbReference type="GO" id="GO:0006167">
    <property type="term" value="P:AMP biosynthetic process"/>
    <property type="evidence" value="ECO:0007669"/>
    <property type="project" value="TreeGrafter"/>
</dbReference>
<dbReference type="CDD" id="cd03428">
    <property type="entry name" value="NUDIX_Ap4A_Nudt2"/>
    <property type="match status" value="1"/>
</dbReference>
<dbReference type="PROSITE" id="PS00893">
    <property type="entry name" value="NUDIX_BOX"/>
    <property type="match status" value="1"/>
</dbReference>
<proteinExistence type="inferred from homology"/>
<dbReference type="PROSITE" id="PS51462">
    <property type="entry name" value="NUDIX"/>
    <property type="match status" value="1"/>
</dbReference>
<evidence type="ECO:0000256" key="3">
    <source>
        <dbReference type="ARBA" id="ARBA00022741"/>
    </source>
</evidence>
<evidence type="ECO:0000259" key="7">
    <source>
        <dbReference type="PROSITE" id="PS51462"/>
    </source>
</evidence>
<dbReference type="InterPro" id="IPR000086">
    <property type="entry name" value="NUDIX_hydrolase_dom"/>
</dbReference>
<dbReference type="Proteomes" id="UP000824214">
    <property type="component" value="Unassembled WGS sequence"/>
</dbReference>
<dbReference type="Gene3D" id="3.90.79.10">
    <property type="entry name" value="Nucleoside Triphosphate Pyrophosphohydrolase"/>
    <property type="match status" value="1"/>
</dbReference>
<evidence type="ECO:0000256" key="4">
    <source>
        <dbReference type="ARBA" id="ARBA00022801"/>
    </source>
</evidence>
<evidence type="ECO:0000256" key="6">
    <source>
        <dbReference type="RuleBase" id="RU003476"/>
    </source>
</evidence>
<dbReference type="GO" id="GO:0000166">
    <property type="term" value="F:nucleotide binding"/>
    <property type="evidence" value="ECO:0007669"/>
    <property type="project" value="UniProtKB-KW"/>
</dbReference>
<dbReference type="GO" id="GO:0004081">
    <property type="term" value="F:bis(5'-nucleosyl)-tetraphosphatase (asymmetrical) activity"/>
    <property type="evidence" value="ECO:0007669"/>
    <property type="project" value="TreeGrafter"/>
</dbReference>
<dbReference type="InterPro" id="IPR020084">
    <property type="entry name" value="NUDIX_hydrolase_CS"/>
</dbReference>
<organism evidence="8 9">
    <name type="scientific">Candidatus Acutalibacter ornithocaccae</name>
    <dbReference type="NCBI Taxonomy" id="2838416"/>
    <lineage>
        <taxon>Bacteria</taxon>
        <taxon>Bacillati</taxon>
        <taxon>Bacillota</taxon>
        <taxon>Clostridia</taxon>
        <taxon>Eubacteriales</taxon>
        <taxon>Acutalibacteraceae</taxon>
        <taxon>Acutalibacter</taxon>
    </lineage>
</organism>
<comment type="caution">
    <text evidence="8">The sequence shown here is derived from an EMBL/GenBank/DDBJ whole genome shotgun (WGS) entry which is preliminary data.</text>
</comment>
<evidence type="ECO:0000256" key="1">
    <source>
        <dbReference type="ARBA" id="ARBA00005582"/>
    </source>
</evidence>
<protein>
    <recommendedName>
        <fullName evidence="2">Bis(5'-nucleosyl)-tetraphosphatase [asymmetrical]</fullName>
    </recommendedName>
    <alternativeName>
        <fullName evidence="5">Diadenosine 5',5'''-P1,P4-tetraphosphate asymmetrical hydrolase</fullName>
    </alternativeName>
</protein>
<dbReference type="InterPro" id="IPR003565">
    <property type="entry name" value="Tetra_PHTase"/>
</dbReference>
<dbReference type="PANTHER" id="PTHR21340:SF0">
    <property type="entry name" value="BIS(5'-NUCLEOSYL)-TETRAPHOSPHATASE [ASYMMETRICAL]"/>
    <property type="match status" value="1"/>
</dbReference>
<evidence type="ECO:0000256" key="5">
    <source>
        <dbReference type="ARBA" id="ARBA00032644"/>
    </source>
</evidence>
<feature type="domain" description="Nudix hydrolase" evidence="7">
    <location>
        <begin position="2"/>
        <end position="130"/>
    </location>
</feature>
<dbReference type="InterPro" id="IPR015797">
    <property type="entry name" value="NUDIX_hydrolase-like_dom_sf"/>
</dbReference>
<keyword evidence="3" id="KW-0547">Nucleotide-binding</keyword>
<evidence type="ECO:0000313" key="8">
    <source>
        <dbReference type="EMBL" id="HJB37721.1"/>
    </source>
</evidence>
<sequence length="136" mass="15521">MKKEKSCGAVVYRQGETGVEVLMIKHKNGGHWAFPKGHVEKKETEPETALREIKEETGLKVELDTGFREMVTYSPKPNVMKDVIYFAAKAKKDSARPQPEEVLELRWEPPQEALALVTYATDREVLQAFLRYLAQS</sequence>
<dbReference type="GO" id="GO:0006754">
    <property type="term" value="P:ATP biosynthetic process"/>
    <property type="evidence" value="ECO:0007669"/>
    <property type="project" value="TreeGrafter"/>
</dbReference>
<dbReference type="PRINTS" id="PR00502">
    <property type="entry name" value="NUDIXFAMILY"/>
</dbReference>
<comment type="similarity">
    <text evidence="1 6">Belongs to the Nudix hydrolase family.</text>
</comment>
<accession>A0A9D2LXY1</accession>
<gene>
    <name evidence="8" type="ORF">H9942_06595</name>
</gene>
<evidence type="ECO:0000313" key="9">
    <source>
        <dbReference type="Proteomes" id="UP000824214"/>
    </source>
</evidence>
<reference evidence="8" key="2">
    <citation type="submission" date="2021-04" db="EMBL/GenBank/DDBJ databases">
        <authorList>
            <person name="Gilroy R."/>
        </authorList>
    </citation>
    <scope>NUCLEOTIDE SEQUENCE</scope>
    <source>
        <strain evidence="8">ChiBcolR8-3208</strain>
    </source>
</reference>
<keyword evidence="4 6" id="KW-0378">Hydrolase</keyword>
<dbReference type="InterPro" id="IPR051325">
    <property type="entry name" value="Nudix_hydrolase_domain"/>
</dbReference>
<dbReference type="PANTHER" id="PTHR21340">
    <property type="entry name" value="DIADENOSINE 5,5-P1,P4-TETRAPHOSPHATE PYROPHOSPHOHYDROLASE MUTT"/>
    <property type="match status" value="1"/>
</dbReference>
<reference evidence="8" key="1">
    <citation type="journal article" date="2021" name="PeerJ">
        <title>Extensive microbial diversity within the chicken gut microbiome revealed by metagenomics and culture.</title>
        <authorList>
            <person name="Gilroy R."/>
            <person name="Ravi A."/>
            <person name="Getino M."/>
            <person name="Pursley I."/>
            <person name="Horton D.L."/>
            <person name="Alikhan N.F."/>
            <person name="Baker D."/>
            <person name="Gharbi K."/>
            <person name="Hall N."/>
            <person name="Watson M."/>
            <person name="Adriaenssens E.M."/>
            <person name="Foster-Nyarko E."/>
            <person name="Jarju S."/>
            <person name="Secka A."/>
            <person name="Antonio M."/>
            <person name="Oren A."/>
            <person name="Chaudhuri R.R."/>
            <person name="La Ragione R."/>
            <person name="Hildebrand F."/>
            <person name="Pallen M.J."/>
        </authorList>
    </citation>
    <scope>NUCLEOTIDE SEQUENCE</scope>
    <source>
        <strain evidence="8">ChiBcolR8-3208</strain>
    </source>
</reference>
<dbReference type="InterPro" id="IPR020476">
    <property type="entry name" value="Nudix_hydrolase"/>
</dbReference>
<evidence type="ECO:0000256" key="2">
    <source>
        <dbReference type="ARBA" id="ARBA00018911"/>
    </source>
</evidence>
<dbReference type="Pfam" id="PF00293">
    <property type="entry name" value="NUDIX"/>
    <property type="match status" value="1"/>
</dbReference>
<dbReference type="AlphaFoldDB" id="A0A9D2LXY1"/>
<name>A0A9D2LXY1_9FIRM</name>